<evidence type="ECO:0000313" key="2">
    <source>
        <dbReference type="EMBL" id="KAG7398555.1"/>
    </source>
</evidence>
<feature type="region of interest" description="Disordered" evidence="1">
    <location>
        <begin position="39"/>
        <end position="72"/>
    </location>
</feature>
<dbReference type="InterPro" id="IPR007727">
    <property type="entry name" value="Spo12"/>
</dbReference>
<evidence type="ECO:0000256" key="1">
    <source>
        <dbReference type="SAM" id="MobiDB-lite"/>
    </source>
</evidence>
<evidence type="ECO:0000313" key="3">
    <source>
        <dbReference type="Proteomes" id="UP000693981"/>
    </source>
</evidence>
<organism evidence="2 3">
    <name type="scientific">Phytophthora boehmeriae</name>
    <dbReference type="NCBI Taxonomy" id="109152"/>
    <lineage>
        <taxon>Eukaryota</taxon>
        <taxon>Sar</taxon>
        <taxon>Stramenopiles</taxon>
        <taxon>Oomycota</taxon>
        <taxon>Peronosporomycetes</taxon>
        <taxon>Peronosporales</taxon>
        <taxon>Peronosporaceae</taxon>
        <taxon>Phytophthora</taxon>
    </lineage>
</organism>
<keyword evidence="3" id="KW-1185">Reference proteome</keyword>
<dbReference type="OrthoDB" id="90414at2759"/>
<protein>
    <submittedName>
        <fullName evidence="2">Down syndrome critical region protein 3</fullName>
    </submittedName>
</protein>
<accession>A0A8T1WY88</accession>
<dbReference type="EMBL" id="JAGDFL010000077">
    <property type="protein sequence ID" value="KAG7398555.1"/>
    <property type="molecule type" value="Genomic_DNA"/>
</dbReference>
<dbReference type="Pfam" id="PF05032">
    <property type="entry name" value="Spo12"/>
    <property type="match status" value="1"/>
</dbReference>
<proteinExistence type="predicted"/>
<reference evidence="2" key="1">
    <citation type="submission" date="2021-02" db="EMBL/GenBank/DDBJ databases">
        <authorList>
            <person name="Palmer J.M."/>
        </authorList>
    </citation>
    <scope>NUCLEOTIDE SEQUENCE</scope>
    <source>
        <strain evidence="2">SCRP23</strain>
    </source>
</reference>
<comment type="caution">
    <text evidence="2">The sequence shown here is derived from an EMBL/GenBank/DDBJ whole genome shotgun (WGS) entry which is preliminary data.</text>
</comment>
<sequence length="72" mass="8328">MTLSRHVEINAPRFRRELLFVRCKNDKADSDRVKQLHNILPSPTDKMMSPVSKAIRAQRTGRLPSIGRSRSR</sequence>
<name>A0A8T1WY88_9STRA</name>
<dbReference type="AlphaFoldDB" id="A0A8T1WY88"/>
<gene>
    <name evidence="2" type="primary">DSCR3_2</name>
    <name evidence="2" type="ORF">PHYBOEH_010829</name>
</gene>
<dbReference type="Proteomes" id="UP000693981">
    <property type="component" value="Unassembled WGS sequence"/>
</dbReference>